<evidence type="ECO:0000313" key="3">
    <source>
        <dbReference type="Proteomes" id="UP000243797"/>
    </source>
</evidence>
<evidence type="ECO:0000256" key="1">
    <source>
        <dbReference type="SAM" id="MobiDB-lite"/>
    </source>
</evidence>
<dbReference type="InterPro" id="IPR021858">
    <property type="entry name" value="Fun_TF"/>
</dbReference>
<feature type="region of interest" description="Disordered" evidence="1">
    <location>
        <begin position="22"/>
        <end position="167"/>
    </location>
</feature>
<evidence type="ECO:0000313" key="2">
    <source>
        <dbReference type="EMBL" id="PNS18413.1"/>
    </source>
</evidence>
<comment type="caution">
    <text evidence="2">The sequence shown here is derived from an EMBL/GenBank/DDBJ whole genome shotgun (WGS) entry which is preliminary data.</text>
</comment>
<dbReference type="OrthoDB" id="4159781at2759"/>
<sequence>MTAEVQKPFTTYRFESSFSIAAPPSNVFSRSSDKSSSQSPKEQSQKPEPAAKPKRHDAGFSFVNVVHPNEARGPKSKRAIRSHVARVQHSRVRISSAVTKKAGKARTQSRSLQPRPAPDKPLVRSGHPSELSSQSLTEDDIEEIISPSITGTSSTGSGNTTLRRNDSLMMPTGDVELLAEDLADFLTLTDDHRNPPPVQLQKQMFLRMLSGNRSIMSSKSDPFWSYPVDYHPSYERALDFYVVNIAVDMDFLTPPGQEGNLRKQWIPLTMTDPAAFYAIMLMAATAYSCLNVQLAHAINLMALKGKALAAINQALSDPKRRFNDATIAGIMKMASYEAAFGNTEVFHAHMDGLERIVRMRGGLPELGWDGLLERMILWVDTNASHALGCGWKFDEKWTPVTVGHPAPDPLHFSRCVQ</sequence>
<reference evidence="2 3" key="1">
    <citation type="submission" date="2017-06" db="EMBL/GenBank/DDBJ databases">
        <title>Draft genome sequence of a variant of Elsinoe murrayae.</title>
        <authorList>
            <person name="Cheng Q."/>
        </authorList>
    </citation>
    <scope>NUCLEOTIDE SEQUENCE [LARGE SCALE GENOMIC DNA]</scope>
    <source>
        <strain evidence="2 3">CQ-2017a</strain>
    </source>
</reference>
<protein>
    <submittedName>
        <fullName evidence="2">Uncharacterized protein</fullName>
    </submittedName>
</protein>
<gene>
    <name evidence="2" type="ORF">CAC42_6230</name>
</gene>
<dbReference type="Proteomes" id="UP000243797">
    <property type="component" value="Unassembled WGS sequence"/>
</dbReference>
<dbReference type="PANTHER" id="PTHR37540:SF5">
    <property type="entry name" value="TRANSCRIPTION FACTOR DOMAIN-CONTAINING PROTEIN"/>
    <property type="match status" value="1"/>
</dbReference>
<dbReference type="PANTHER" id="PTHR37540">
    <property type="entry name" value="TRANSCRIPTION FACTOR (ACR-2), PUTATIVE-RELATED-RELATED"/>
    <property type="match status" value="1"/>
</dbReference>
<proteinExistence type="predicted"/>
<feature type="compositionally biased region" description="Low complexity" evidence="1">
    <location>
        <begin position="144"/>
        <end position="161"/>
    </location>
</feature>
<organism evidence="2 3">
    <name type="scientific">Sphaceloma murrayae</name>
    <dbReference type="NCBI Taxonomy" id="2082308"/>
    <lineage>
        <taxon>Eukaryota</taxon>
        <taxon>Fungi</taxon>
        <taxon>Dikarya</taxon>
        <taxon>Ascomycota</taxon>
        <taxon>Pezizomycotina</taxon>
        <taxon>Dothideomycetes</taxon>
        <taxon>Dothideomycetidae</taxon>
        <taxon>Myriangiales</taxon>
        <taxon>Elsinoaceae</taxon>
        <taxon>Sphaceloma</taxon>
    </lineage>
</organism>
<feature type="compositionally biased region" description="Basic residues" evidence="1">
    <location>
        <begin position="74"/>
        <end position="92"/>
    </location>
</feature>
<dbReference type="InParanoid" id="A0A2K1QU51"/>
<dbReference type="EMBL" id="NKHZ01000041">
    <property type="protein sequence ID" value="PNS18413.1"/>
    <property type="molecule type" value="Genomic_DNA"/>
</dbReference>
<name>A0A2K1QU51_9PEZI</name>
<dbReference type="STRING" id="2082308.A0A2K1QU51"/>
<dbReference type="AlphaFoldDB" id="A0A2K1QU51"/>
<keyword evidence="3" id="KW-1185">Reference proteome</keyword>
<dbReference type="Pfam" id="PF11951">
    <property type="entry name" value="Fungal_trans_2"/>
    <property type="match status" value="1"/>
</dbReference>
<accession>A0A2K1QU51</accession>